<feature type="transmembrane region" description="Helical" evidence="1">
    <location>
        <begin position="52"/>
        <end position="72"/>
    </location>
</feature>
<dbReference type="PANTHER" id="PTHR34980">
    <property type="entry name" value="INNER MEMBRANE PROTEIN-RELATED-RELATED"/>
    <property type="match status" value="1"/>
</dbReference>
<keyword evidence="1" id="KW-0812">Transmembrane</keyword>
<protein>
    <submittedName>
        <fullName evidence="2">Inner membrane protein YhaH</fullName>
    </submittedName>
</protein>
<sequence length="130" mass="14207">MDWYLKVLKNYFNFSGRARRKEYWMFVLFSVIIAIVLGVVDGVLGMTVANGAIGLLGLVYTLAVLIPSIALGIRRLHDIDRSGWWTLIALIPFIGGLVLLVWACSEGTHGDNRFGADPKLDEGDGVAALA</sequence>
<keyword evidence="1" id="KW-1133">Transmembrane helix</keyword>
<organism evidence="2">
    <name type="scientific">uncultured Lysobacter sp</name>
    <dbReference type="NCBI Taxonomy" id="271060"/>
    <lineage>
        <taxon>Bacteria</taxon>
        <taxon>Pseudomonadati</taxon>
        <taxon>Pseudomonadota</taxon>
        <taxon>Gammaproteobacteria</taxon>
        <taxon>Lysobacterales</taxon>
        <taxon>Lysobacteraceae</taxon>
        <taxon>Lysobacter</taxon>
        <taxon>environmental samples</taxon>
    </lineage>
</organism>
<dbReference type="Pfam" id="PF05656">
    <property type="entry name" value="DUF805"/>
    <property type="match status" value="1"/>
</dbReference>
<accession>A0A6J4KEX8</accession>
<dbReference type="PANTHER" id="PTHR34980:SF2">
    <property type="entry name" value="INNER MEMBRANE PROTEIN YHAH-RELATED"/>
    <property type="match status" value="1"/>
</dbReference>
<evidence type="ECO:0000256" key="1">
    <source>
        <dbReference type="SAM" id="Phobius"/>
    </source>
</evidence>
<reference evidence="2" key="1">
    <citation type="submission" date="2020-02" db="EMBL/GenBank/DDBJ databases">
        <authorList>
            <person name="Meier V. D."/>
        </authorList>
    </citation>
    <scope>NUCLEOTIDE SEQUENCE</scope>
    <source>
        <strain evidence="2">AVDCRST_MAG71</strain>
    </source>
</reference>
<evidence type="ECO:0000313" key="2">
    <source>
        <dbReference type="EMBL" id="CAA9303898.1"/>
    </source>
</evidence>
<keyword evidence="1" id="KW-0472">Membrane</keyword>
<feature type="transmembrane region" description="Helical" evidence="1">
    <location>
        <begin position="84"/>
        <end position="103"/>
    </location>
</feature>
<dbReference type="InterPro" id="IPR008523">
    <property type="entry name" value="DUF805"/>
</dbReference>
<gene>
    <name evidence="2" type="ORF">AVDCRST_MAG71-282</name>
</gene>
<dbReference type="EMBL" id="CADCUA010000078">
    <property type="protein sequence ID" value="CAA9303898.1"/>
    <property type="molecule type" value="Genomic_DNA"/>
</dbReference>
<dbReference type="AlphaFoldDB" id="A0A6J4KEX8"/>
<dbReference type="GO" id="GO:0005886">
    <property type="term" value="C:plasma membrane"/>
    <property type="evidence" value="ECO:0007669"/>
    <property type="project" value="TreeGrafter"/>
</dbReference>
<proteinExistence type="predicted"/>
<feature type="transmembrane region" description="Helical" evidence="1">
    <location>
        <begin position="23"/>
        <end position="40"/>
    </location>
</feature>
<name>A0A6J4KEX8_9GAMM</name>